<dbReference type="InterPro" id="IPR003159">
    <property type="entry name" value="Lyase_8_central_dom"/>
</dbReference>
<proteinExistence type="inferred from homology"/>
<dbReference type="Pfam" id="PF08124">
    <property type="entry name" value="Lyase_8_N"/>
    <property type="match status" value="1"/>
</dbReference>
<dbReference type="InterPro" id="IPR014718">
    <property type="entry name" value="GH-type_carb-bd"/>
</dbReference>
<dbReference type="Pfam" id="PF02884">
    <property type="entry name" value="Lyase_8_C"/>
    <property type="match status" value="1"/>
</dbReference>
<evidence type="ECO:0000256" key="7">
    <source>
        <dbReference type="PIRSR" id="PIRSR638970-1"/>
    </source>
</evidence>
<dbReference type="SUPFAM" id="SSF49863">
    <property type="entry name" value="Hyaluronate lyase-like, C-terminal domain"/>
    <property type="match status" value="1"/>
</dbReference>
<organism evidence="12 13">
    <name type="scientific">Phocaeicola plebeius</name>
    <dbReference type="NCBI Taxonomy" id="310297"/>
    <lineage>
        <taxon>Bacteria</taxon>
        <taxon>Pseudomonadati</taxon>
        <taxon>Bacteroidota</taxon>
        <taxon>Bacteroidia</taxon>
        <taxon>Bacteroidales</taxon>
        <taxon>Bacteroidaceae</taxon>
        <taxon>Phocaeicola</taxon>
    </lineage>
</organism>
<dbReference type="GO" id="GO:0005975">
    <property type="term" value="P:carbohydrate metabolic process"/>
    <property type="evidence" value="ECO:0007669"/>
    <property type="project" value="InterPro"/>
</dbReference>
<dbReference type="InterPro" id="IPR012970">
    <property type="entry name" value="Lyase_8_alpha_N"/>
</dbReference>
<feature type="active site" evidence="7">
    <location>
        <position position="235"/>
    </location>
</feature>
<protein>
    <submittedName>
        <fullName evidence="12">Chloramphenicol resistance protein</fullName>
    </submittedName>
</protein>
<evidence type="ECO:0000313" key="13">
    <source>
        <dbReference type="Proteomes" id="UP000283485"/>
    </source>
</evidence>
<dbReference type="GO" id="GO:0005576">
    <property type="term" value="C:extracellular region"/>
    <property type="evidence" value="ECO:0007669"/>
    <property type="project" value="InterPro"/>
</dbReference>
<evidence type="ECO:0000256" key="5">
    <source>
        <dbReference type="ARBA" id="ARBA00022837"/>
    </source>
</evidence>
<feature type="active site" evidence="7">
    <location>
        <position position="226"/>
    </location>
</feature>
<comment type="caution">
    <text evidence="12">The sequence shown here is derived from an EMBL/GenBank/DDBJ whole genome shotgun (WGS) entry which is preliminary data.</text>
</comment>
<evidence type="ECO:0000259" key="10">
    <source>
        <dbReference type="Pfam" id="PF02884"/>
    </source>
</evidence>
<comment type="cofactor">
    <cofactor evidence="1">
        <name>Ca(2+)</name>
        <dbReference type="ChEBI" id="CHEBI:29108"/>
    </cofactor>
</comment>
<dbReference type="GO" id="GO:0030246">
    <property type="term" value="F:carbohydrate binding"/>
    <property type="evidence" value="ECO:0007669"/>
    <property type="project" value="InterPro"/>
</dbReference>
<dbReference type="RefSeq" id="WP_118212106.1">
    <property type="nucleotide sequence ID" value="NZ_JAQDLO010000002.1"/>
</dbReference>
<evidence type="ECO:0000259" key="11">
    <source>
        <dbReference type="Pfam" id="PF08124"/>
    </source>
</evidence>
<evidence type="ECO:0000256" key="1">
    <source>
        <dbReference type="ARBA" id="ARBA00001913"/>
    </source>
</evidence>
<gene>
    <name evidence="12" type="ORF">DW653_13950</name>
</gene>
<accession>A0A414R233</accession>
<dbReference type="PANTHER" id="PTHR38481">
    <property type="entry name" value="HYALURONATE LYASE"/>
    <property type="match status" value="1"/>
</dbReference>
<dbReference type="Pfam" id="PF02278">
    <property type="entry name" value="Lyase_8"/>
    <property type="match status" value="1"/>
</dbReference>
<dbReference type="InterPro" id="IPR008929">
    <property type="entry name" value="Chondroitin_lyas"/>
</dbReference>
<feature type="chain" id="PRO_5019409664" evidence="8">
    <location>
        <begin position="24"/>
        <end position="712"/>
    </location>
</feature>
<dbReference type="PANTHER" id="PTHR38481:SF1">
    <property type="entry name" value="HYALURONATE LYASE"/>
    <property type="match status" value="1"/>
</dbReference>
<evidence type="ECO:0000256" key="8">
    <source>
        <dbReference type="SAM" id="SignalP"/>
    </source>
</evidence>
<dbReference type="InterPro" id="IPR011071">
    <property type="entry name" value="Lyase_8-like_C"/>
</dbReference>
<dbReference type="Proteomes" id="UP000283485">
    <property type="component" value="Unassembled WGS sequence"/>
</dbReference>
<dbReference type="CDD" id="cd01083">
    <property type="entry name" value="GAG_Lyase"/>
    <property type="match status" value="1"/>
</dbReference>
<dbReference type="Gene3D" id="2.60.220.10">
    <property type="entry name" value="Polysaccharide lyase family 8-like, C-terminal"/>
    <property type="match status" value="1"/>
</dbReference>
<evidence type="ECO:0000313" key="12">
    <source>
        <dbReference type="EMBL" id="RHF87105.1"/>
    </source>
</evidence>
<evidence type="ECO:0000256" key="6">
    <source>
        <dbReference type="ARBA" id="ARBA00023239"/>
    </source>
</evidence>
<evidence type="ECO:0000256" key="2">
    <source>
        <dbReference type="ARBA" id="ARBA00006699"/>
    </source>
</evidence>
<dbReference type="SUPFAM" id="SSF48230">
    <property type="entry name" value="Chondroitin AC/alginate lyase"/>
    <property type="match status" value="1"/>
</dbReference>
<name>A0A414R233_9BACT</name>
<sequence>MRKVLTLLLIFCFWLGYSCSIQAQHISQGNEFEALMQKIRQDFAQNPDITQGLEKYNVQDGSFTDVDYASIQRTNWPPLVHINRISDFVFAYTNPENRYYQNEDLYNKIEKGLEYWHERNPWCHNWWYNQIAEPQALGVLLIQMRTGKKQLPHELENKLLERIKKDGGNPAKWTGANRTDIALHWIYRACLSKDAETLEFALENVYNPVIYTTKEGFQHDNSNFQHGQQLYIGGYGDEILKGVTQVAIYTRGTRFAMPQERLNLISKFMRETYYPTIRGKYMLFDVMGRSVSRPGVPDKSHTALFAQRMEILDTVHAQEFREIISRLREKKPADYAIKPQHTHYFRGDYSLHVRPEYTFDVRLVSNRTARCEYGNGENLKTYFMSDGCTNIVRRGNEYEGIFPTWNWSRIPGTTAPQLKEIPLAASDWQTPGTSDFAGGVSDSLYGVTTYRYMDNYKDIQTGAHKAWFFFDEEIVCLGANISSTASEKVYTTVNQCLASSKPASISLSGKLQPMEQGEKHYKNPEWIWHDGIGYLFPKGGNIVAGQQIQSGSWYDINHSINRKEEVQNDVFTVCIDHGLQPKSGSYAYIVLPDKKTPEAVKKYSRNNLVEILQNDADIQAVRHKGLHIWQIVFYRAGRFQHKEMSIKVDKPCALMIKQTQGHAPVLHIADPGQTGQAINVIIQPRKKKAYTIRMQPAENPIYAGATQSFTLQ</sequence>
<keyword evidence="5" id="KW-0106">Calcium</keyword>
<feature type="active site" evidence="7">
    <location>
        <position position="289"/>
    </location>
</feature>
<dbReference type="Gene3D" id="1.50.10.100">
    <property type="entry name" value="Chondroitin AC/alginate lyase"/>
    <property type="match status" value="1"/>
</dbReference>
<dbReference type="InterPro" id="IPR004103">
    <property type="entry name" value="Lyase_8_C"/>
</dbReference>
<evidence type="ECO:0000256" key="3">
    <source>
        <dbReference type="ARBA" id="ARBA00011245"/>
    </source>
</evidence>
<dbReference type="InterPro" id="IPR038970">
    <property type="entry name" value="Lyase_8"/>
</dbReference>
<keyword evidence="4 8" id="KW-0732">Signal</keyword>
<evidence type="ECO:0000256" key="4">
    <source>
        <dbReference type="ARBA" id="ARBA00022729"/>
    </source>
</evidence>
<dbReference type="InterPro" id="IPR011013">
    <property type="entry name" value="Gal_mutarotase_sf_dom"/>
</dbReference>
<comment type="subunit">
    <text evidence="3">Monomer.</text>
</comment>
<dbReference type="SUPFAM" id="SSF74650">
    <property type="entry name" value="Galactose mutarotase-like"/>
    <property type="match status" value="1"/>
</dbReference>
<feature type="signal peptide" evidence="8">
    <location>
        <begin position="1"/>
        <end position="23"/>
    </location>
</feature>
<evidence type="ECO:0000259" key="9">
    <source>
        <dbReference type="Pfam" id="PF02278"/>
    </source>
</evidence>
<dbReference type="GO" id="GO:0016837">
    <property type="term" value="F:carbon-oxygen lyase activity, acting on polysaccharides"/>
    <property type="evidence" value="ECO:0007669"/>
    <property type="project" value="UniProtKB-ARBA"/>
</dbReference>
<reference evidence="12 13" key="1">
    <citation type="submission" date="2018-08" db="EMBL/GenBank/DDBJ databases">
        <title>A genome reference for cultivated species of the human gut microbiota.</title>
        <authorList>
            <person name="Zou Y."/>
            <person name="Xue W."/>
            <person name="Luo G."/>
        </authorList>
    </citation>
    <scope>NUCLEOTIDE SEQUENCE [LARGE SCALE GENOMIC DNA]</scope>
    <source>
        <strain evidence="12 13">AM23-23</strain>
    </source>
</reference>
<feature type="domain" description="Polysaccharide lyase family 8 C-terminal" evidence="10">
    <location>
        <begin position="610"/>
        <end position="678"/>
    </location>
</feature>
<dbReference type="Gene3D" id="2.70.98.10">
    <property type="match status" value="1"/>
</dbReference>
<dbReference type="PROSITE" id="PS51257">
    <property type="entry name" value="PROKAR_LIPOPROTEIN"/>
    <property type="match status" value="1"/>
</dbReference>
<feature type="domain" description="Polysaccharide lyase 8 N-terminal alpha-helical" evidence="11">
    <location>
        <begin position="30"/>
        <end position="318"/>
    </location>
</feature>
<dbReference type="AlphaFoldDB" id="A0A414R233"/>
<dbReference type="EMBL" id="QRHQ01000036">
    <property type="protein sequence ID" value="RHF87105.1"/>
    <property type="molecule type" value="Genomic_DNA"/>
</dbReference>
<comment type="similarity">
    <text evidence="2">Belongs to the polysaccharide lyase 8 family.</text>
</comment>
<feature type="domain" description="Polysaccharide lyase family 8 central" evidence="9">
    <location>
        <begin position="341"/>
        <end position="593"/>
    </location>
</feature>
<keyword evidence="6" id="KW-0456">Lyase</keyword>